<name>A0A1H7N6A1_9RHOB</name>
<dbReference type="RefSeq" id="WP_093034425.1">
    <property type="nucleotide sequence ID" value="NZ_FOAG01000004.1"/>
</dbReference>
<dbReference type="InterPro" id="IPR036388">
    <property type="entry name" value="WH-like_DNA-bd_sf"/>
</dbReference>
<feature type="domain" description="HTH luxR-type" evidence="1">
    <location>
        <begin position="214"/>
        <end position="271"/>
    </location>
</feature>
<evidence type="ECO:0000313" key="2">
    <source>
        <dbReference type="EMBL" id="SEL18528.1"/>
    </source>
</evidence>
<sequence>MTIATFVHKGGGQPTTIIQAADFLVRWAECLHGSGNLRDTLALFAELTGSRVVNLSRFDPETGRQRTITCFDLDAREGKRPLTKGMAPSILRGHGAYARPGTIWTLGEKDRVQRTELDNRSQRWMEDRGFGEVVVIPMGRDGTDIDAIEFYRAEPLEDTNDPILKWLASSAAEVWGRRRKGRIARLLRSVPAITERLQSPDPDEPVDILSSENPCRLTAAETRICILIQAGFALNEMGLKIGIAEATVRSHLRSIYAKTGAAGQIGLVRMLLDIDQQVHQAIKA</sequence>
<proteinExistence type="predicted"/>
<evidence type="ECO:0000259" key="1">
    <source>
        <dbReference type="SMART" id="SM00421"/>
    </source>
</evidence>
<keyword evidence="3" id="KW-1185">Reference proteome</keyword>
<reference evidence="2 3" key="1">
    <citation type="submission" date="2016-10" db="EMBL/GenBank/DDBJ databases">
        <authorList>
            <person name="de Groot N.N."/>
        </authorList>
    </citation>
    <scope>NUCLEOTIDE SEQUENCE [LARGE SCALE GENOMIC DNA]</scope>
    <source>
        <strain evidence="2 3">DSM 100674</strain>
    </source>
</reference>
<protein>
    <submittedName>
        <fullName evidence="2">Transcriptional regulator, LuxR family</fullName>
    </submittedName>
</protein>
<gene>
    <name evidence="2" type="ORF">SAMN05443999_10436</name>
</gene>
<dbReference type="GO" id="GO:0003677">
    <property type="term" value="F:DNA binding"/>
    <property type="evidence" value="ECO:0007669"/>
    <property type="project" value="InterPro"/>
</dbReference>
<dbReference type="Gene3D" id="1.10.10.10">
    <property type="entry name" value="Winged helix-like DNA-binding domain superfamily/Winged helix DNA-binding domain"/>
    <property type="match status" value="1"/>
</dbReference>
<accession>A0A1H7N6A1</accession>
<dbReference type="AlphaFoldDB" id="A0A1H7N6A1"/>
<evidence type="ECO:0000313" key="3">
    <source>
        <dbReference type="Proteomes" id="UP000199582"/>
    </source>
</evidence>
<dbReference type="SUPFAM" id="SSF46894">
    <property type="entry name" value="C-terminal effector domain of the bipartite response regulators"/>
    <property type="match status" value="1"/>
</dbReference>
<dbReference type="STRING" id="1287727.SAMN05443999_10436"/>
<dbReference type="SMART" id="SM00421">
    <property type="entry name" value="HTH_LUXR"/>
    <property type="match status" value="1"/>
</dbReference>
<dbReference type="OrthoDB" id="5497412at2"/>
<dbReference type="GO" id="GO:0006355">
    <property type="term" value="P:regulation of DNA-templated transcription"/>
    <property type="evidence" value="ECO:0007669"/>
    <property type="project" value="InterPro"/>
</dbReference>
<organism evidence="2 3">
    <name type="scientific">Roseovarius azorensis</name>
    <dbReference type="NCBI Taxonomy" id="1287727"/>
    <lineage>
        <taxon>Bacteria</taxon>
        <taxon>Pseudomonadati</taxon>
        <taxon>Pseudomonadota</taxon>
        <taxon>Alphaproteobacteria</taxon>
        <taxon>Rhodobacterales</taxon>
        <taxon>Roseobacteraceae</taxon>
        <taxon>Roseovarius</taxon>
    </lineage>
</organism>
<dbReference type="EMBL" id="FOAG01000004">
    <property type="protein sequence ID" value="SEL18528.1"/>
    <property type="molecule type" value="Genomic_DNA"/>
</dbReference>
<dbReference type="Proteomes" id="UP000199582">
    <property type="component" value="Unassembled WGS sequence"/>
</dbReference>
<dbReference type="InterPro" id="IPR000792">
    <property type="entry name" value="Tscrpt_reg_LuxR_C"/>
</dbReference>
<dbReference type="InterPro" id="IPR016032">
    <property type="entry name" value="Sig_transdc_resp-reg_C-effctor"/>
</dbReference>